<proteinExistence type="predicted"/>
<gene>
    <name evidence="1" type="ORF">CB5_LOCUS25653</name>
</gene>
<name>A0A6V7QH05_ANACO</name>
<sequence length="158" mass="16835">MGPFWRVVDSVPTPGTHPEGPAAGLVPEQDWPCTGTRVDGCTGTAIGLVPVQSRRPRDPSLGFCNFVGLVPVQEPVYRYKETDFVQFELQGVFRDCGLFITAPTPLRAFFRAGTRGEERFRACFEASKRAFGARLSGLEASIGGSGHAPGGLPLGPGA</sequence>
<organism evidence="1">
    <name type="scientific">Ananas comosus var. bracteatus</name>
    <name type="common">red pineapple</name>
    <dbReference type="NCBI Taxonomy" id="296719"/>
    <lineage>
        <taxon>Eukaryota</taxon>
        <taxon>Viridiplantae</taxon>
        <taxon>Streptophyta</taxon>
        <taxon>Embryophyta</taxon>
        <taxon>Tracheophyta</taxon>
        <taxon>Spermatophyta</taxon>
        <taxon>Magnoliopsida</taxon>
        <taxon>Liliopsida</taxon>
        <taxon>Poales</taxon>
        <taxon>Bromeliaceae</taxon>
        <taxon>Bromelioideae</taxon>
        <taxon>Ananas</taxon>
    </lineage>
</organism>
<evidence type="ECO:0000313" key="1">
    <source>
        <dbReference type="EMBL" id="CAD1842442.1"/>
    </source>
</evidence>
<dbReference type="EMBL" id="LR862136">
    <property type="protein sequence ID" value="CAD1842442.1"/>
    <property type="molecule type" value="Genomic_DNA"/>
</dbReference>
<reference evidence="1" key="1">
    <citation type="submission" date="2020-07" db="EMBL/GenBank/DDBJ databases">
        <authorList>
            <person name="Lin J."/>
        </authorList>
    </citation>
    <scope>NUCLEOTIDE SEQUENCE</scope>
</reference>
<protein>
    <submittedName>
        <fullName evidence="1">Uncharacterized protein</fullName>
    </submittedName>
</protein>
<accession>A0A6V7QH05</accession>
<dbReference type="AlphaFoldDB" id="A0A6V7QH05"/>